<dbReference type="AlphaFoldDB" id="A0A8H9DB02"/>
<dbReference type="EMBL" id="CAJNAP010000028">
    <property type="protein sequence ID" value="CAE6511526.1"/>
    <property type="molecule type" value="Genomic_DNA"/>
</dbReference>
<accession>A0A8H9DB02</accession>
<dbReference type="Proteomes" id="UP000601736">
    <property type="component" value="Unassembled WGS sequence"/>
</dbReference>
<gene>
    <name evidence="1" type="ORF">NMYAN_340010</name>
</gene>
<comment type="caution">
    <text evidence="1">The sequence shown here is derived from an EMBL/GenBank/DDBJ whole genome shotgun (WGS) entry which is preliminary data.</text>
</comment>
<protein>
    <submittedName>
        <fullName evidence="1">Uncharacterized protein</fullName>
    </submittedName>
</protein>
<organism evidence="1 2">
    <name type="scientific">Nitrosomonas nitrosa</name>
    <dbReference type="NCBI Taxonomy" id="52442"/>
    <lineage>
        <taxon>Bacteria</taxon>
        <taxon>Pseudomonadati</taxon>
        <taxon>Pseudomonadota</taxon>
        <taxon>Betaproteobacteria</taxon>
        <taxon>Nitrosomonadales</taxon>
        <taxon>Nitrosomonadaceae</taxon>
        <taxon>Nitrosomonas</taxon>
    </lineage>
</organism>
<sequence>MKQLYASHLKIGFLSPLIQPSPAGEGVDAEF</sequence>
<evidence type="ECO:0000313" key="1">
    <source>
        <dbReference type="EMBL" id="CAE6511526.1"/>
    </source>
</evidence>
<evidence type="ECO:0000313" key="2">
    <source>
        <dbReference type="Proteomes" id="UP000601736"/>
    </source>
</evidence>
<reference evidence="1" key="1">
    <citation type="submission" date="2021-02" db="EMBL/GenBank/DDBJ databases">
        <authorList>
            <person name="Han P."/>
        </authorList>
    </citation>
    <scope>NUCLEOTIDE SEQUENCE</scope>
    <source>
        <strain evidence="1">Nitrosomonas nitrosa 18-3D</strain>
    </source>
</reference>
<name>A0A8H9DB02_9PROT</name>
<proteinExistence type="predicted"/>